<dbReference type="Proteomes" id="UP000018227">
    <property type="component" value="Unassembled WGS sequence"/>
</dbReference>
<protein>
    <submittedName>
        <fullName evidence="2">Uncharacterized protein</fullName>
    </submittedName>
</protein>
<accession>V2XP58</accession>
<feature type="transmembrane region" description="Helical" evidence="1">
    <location>
        <begin position="144"/>
        <end position="160"/>
    </location>
</feature>
<keyword evidence="1" id="KW-0812">Transmembrane</keyword>
<evidence type="ECO:0000313" key="3">
    <source>
        <dbReference type="Proteomes" id="UP000018227"/>
    </source>
</evidence>
<comment type="caution">
    <text evidence="2">The sequence shown here is derived from an EMBL/GenBank/DDBJ whole genome shotgun (WGS) entry which is preliminary data.</text>
</comment>
<dbReference type="EMBL" id="ACIL03000007">
    <property type="protein sequence ID" value="ESL03969.1"/>
    <property type="molecule type" value="Genomic_DNA"/>
</dbReference>
<sequence length="167" mass="19807">MEVIRYFFYKKRLFIYIGFSLVLALLFTYFAKETEALRLFFLFLIEFWFLRFTDDWTDYEKDIALGKIQLRKEMLRVLIIIFAVLFLVLNLLFFGVCGLFSLGILLLIFYKETLTFIPPIIGLVSGIYYMSLTVPLKETGWEEGLFLIVLLGFSVGFGIRKRKKYDF</sequence>
<feature type="transmembrane region" description="Helical" evidence="1">
    <location>
        <begin position="12"/>
        <end position="30"/>
    </location>
</feature>
<keyword evidence="3" id="KW-1185">Reference proteome</keyword>
<evidence type="ECO:0000313" key="2">
    <source>
        <dbReference type="EMBL" id="ESL03969.1"/>
    </source>
</evidence>
<dbReference type="AlphaFoldDB" id="V2XP58"/>
<reference evidence="2 3" key="1">
    <citation type="submission" date="2013-06" db="EMBL/GenBank/DDBJ databases">
        <authorList>
            <person name="Weinstock G."/>
            <person name="Sodergren E."/>
            <person name="Clifton S."/>
            <person name="Fulton L."/>
            <person name="Fulton B."/>
            <person name="Courtney L."/>
            <person name="Fronick C."/>
            <person name="Harrison M."/>
            <person name="Strong C."/>
            <person name="Farmer C."/>
            <person name="Delahaunty K."/>
            <person name="Markovic C."/>
            <person name="Hall O."/>
            <person name="Minx P."/>
            <person name="Tomlinson C."/>
            <person name="Mitreva M."/>
            <person name="Nelson J."/>
            <person name="Hou S."/>
            <person name="Wollam A."/>
            <person name="Pepin K.H."/>
            <person name="Johnson M."/>
            <person name="Bhonagiri V."/>
            <person name="Nash W.E."/>
            <person name="Warren W."/>
            <person name="Chinwalla A."/>
            <person name="Mardis E.R."/>
            <person name="Wilson R.K."/>
        </authorList>
    </citation>
    <scope>NUCLEOTIDE SEQUENCE [LARGE SCALE GENOMIC DNA]</scope>
    <source>
        <strain evidence="2 3">ATCC 51271</strain>
    </source>
</reference>
<keyword evidence="1" id="KW-0472">Membrane</keyword>
<feature type="transmembrane region" description="Helical" evidence="1">
    <location>
        <begin position="77"/>
        <end position="110"/>
    </location>
</feature>
<keyword evidence="1" id="KW-1133">Transmembrane helix</keyword>
<evidence type="ECO:0000256" key="1">
    <source>
        <dbReference type="SAM" id="Phobius"/>
    </source>
</evidence>
<name>V2XP58_9FIRM</name>
<proteinExistence type="predicted"/>
<dbReference type="RefSeq" id="WP_023354018.1">
    <property type="nucleotide sequence ID" value="NZ_KI535367.1"/>
</dbReference>
<organism evidence="2 3">
    <name type="scientific">Catonella morbi ATCC 51271</name>
    <dbReference type="NCBI Taxonomy" id="592026"/>
    <lineage>
        <taxon>Bacteria</taxon>
        <taxon>Bacillati</taxon>
        <taxon>Bacillota</taxon>
        <taxon>Clostridia</taxon>
        <taxon>Lachnospirales</taxon>
        <taxon>Lachnospiraceae</taxon>
        <taxon>Catonella</taxon>
    </lineage>
</organism>
<dbReference type="STRING" id="592026.GCWU0000282_001137"/>
<dbReference type="HOGENOM" id="CLU_1591593_0_0_9"/>
<gene>
    <name evidence="2" type="ORF">GCWU0000282_001137</name>
</gene>
<feature type="transmembrane region" description="Helical" evidence="1">
    <location>
        <begin position="116"/>
        <end position="132"/>
    </location>
</feature>